<dbReference type="EMBL" id="JAAALK010000283">
    <property type="protein sequence ID" value="KAG8075230.1"/>
    <property type="molecule type" value="Genomic_DNA"/>
</dbReference>
<dbReference type="Proteomes" id="UP000729402">
    <property type="component" value="Unassembled WGS sequence"/>
</dbReference>
<dbReference type="AlphaFoldDB" id="A0A8J5SI92"/>
<gene>
    <name evidence="2" type="ORF">GUJ93_ZPchr0006g42942</name>
</gene>
<evidence type="ECO:0000313" key="3">
    <source>
        <dbReference type="Proteomes" id="UP000729402"/>
    </source>
</evidence>
<organism evidence="2 3">
    <name type="scientific">Zizania palustris</name>
    <name type="common">Northern wild rice</name>
    <dbReference type="NCBI Taxonomy" id="103762"/>
    <lineage>
        <taxon>Eukaryota</taxon>
        <taxon>Viridiplantae</taxon>
        <taxon>Streptophyta</taxon>
        <taxon>Embryophyta</taxon>
        <taxon>Tracheophyta</taxon>
        <taxon>Spermatophyta</taxon>
        <taxon>Magnoliopsida</taxon>
        <taxon>Liliopsida</taxon>
        <taxon>Poales</taxon>
        <taxon>Poaceae</taxon>
        <taxon>BOP clade</taxon>
        <taxon>Oryzoideae</taxon>
        <taxon>Oryzeae</taxon>
        <taxon>Zizaniinae</taxon>
        <taxon>Zizania</taxon>
    </lineage>
</organism>
<reference evidence="2" key="2">
    <citation type="submission" date="2021-02" db="EMBL/GenBank/DDBJ databases">
        <authorList>
            <person name="Kimball J.A."/>
            <person name="Haas M.W."/>
            <person name="Macchietto M."/>
            <person name="Kono T."/>
            <person name="Duquette J."/>
            <person name="Shao M."/>
        </authorList>
    </citation>
    <scope>NUCLEOTIDE SEQUENCE</scope>
    <source>
        <tissue evidence="2">Fresh leaf tissue</tissue>
    </source>
</reference>
<accession>A0A8J5SI92</accession>
<reference evidence="2" key="1">
    <citation type="journal article" date="2021" name="bioRxiv">
        <title>Whole Genome Assembly and Annotation of Northern Wild Rice, Zizania palustris L., Supports a Whole Genome Duplication in the Zizania Genus.</title>
        <authorList>
            <person name="Haas M."/>
            <person name="Kono T."/>
            <person name="Macchietto M."/>
            <person name="Millas R."/>
            <person name="McGilp L."/>
            <person name="Shao M."/>
            <person name="Duquette J."/>
            <person name="Hirsch C.N."/>
            <person name="Kimball J."/>
        </authorList>
    </citation>
    <scope>NUCLEOTIDE SEQUENCE</scope>
    <source>
        <tissue evidence="2">Fresh leaf tissue</tissue>
    </source>
</reference>
<keyword evidence="3" id="KW-1185">Reference proteome</keyword>
<proteinExistence type="predicted"/>
<protein>
    <submittedName>
        <fullName evidence="2">Uncharacterized protein</fullName>
    </submittedName>
</protein>
<evidence type="ECO:0000256" key="1">
    <source>
        <dbReference type="SAM" id="MobiDB-lite"/>
    </source>
</evidence>
<sequence>MPFFPLLMGHGTGSRFVGAGEHPFPISSHPSRVASPAAIRAEGRFPARRRSPFPELGAPPETSPGDPPLPTSCVRRPPRPTQGSIPPKPVPTPCAGAASSGSGVPSGRESVPSTVSHPFSYRLPLPHVILGFGHVRIWKNFGGAFCIDLGMYPYF</sequence>
<comment type="caution">
    <text evidence="2">The sequence shown here is derived from an EMBL/GenBank/DDBJ whole genome shotgun (WGS) entry which is preliminary data.</text>
</comment>
<evidence type="ECO:0000313" key="2">
    <source>
        <dbReference type="EMBL" id="KAG8075230.1"/>
    </source>
</evidence>
<feature type="compositionally biased region" description="Pro residues" evidence="1">
    <location>
        <begin position="61"/>
        <end position="70"/>
    </location>
</feature>
<name>A0A8J5SI92_ZIZPA</name>
<feature type="region of interest" description="Disordered" evidence="1">
    <location>
        <begin position="44"/>
        <end position="113"/>
    </location>
</feature>